<dbReference type="EMBL" id="BPVZ01000012">
    <property type="protein sequence ID" value="GKU98066.1"/>
    <property type="molecule type" value="Genomic_DNA"/>
</dbReference>
<comment type="caution">
    <text evidence="1">The sequence shown here is derived from an EMBL/GenBank/DDBJ whole genome shotgun (WGS) entry which is preliminary data.</text>
</comment>
<keyword evidence="2" id="KW-1185">Reference proteome</keyword>
<protein>
    <submittedName>
        <fullName evidence="1">Uncharacterized protein</fullName>
    </submittedName>
</protein>
<dbReference type="AlphaFoldDB" id="A0AAV5IES7"/>
<reference evidence="1 2" key="1">
    <citation type="journal article" date="2021" name="Commun. Biol.">
        <title>The genome of Shorea leprosula (Dipterocarpaceae) highlights the ecological relevance of drought in aseasonal tropical rainforests.</title>
        <authorList>
            <person name="Ng K.K.S."/>
            <person name="Kobayashi M.J."/>
            <person name="Fawcett J.A."/>
            <person name="Hatakeyama M."/>
            <person name="Paape T."/>
            <person name="Ng C.H."/>
            <person name="Ang C.C."/>
            <person name="Tnah L.H."/>
            <person name="Lee C.T."/>
            <person name="Nishiyama T."/>
            <person name="Sese J."/>
            <person name="O'Brien M.J."/>
            <person name="Copetti D."/>
            <person name="Mohd Noor M.I."/>
            <person name="Ong R.C."/>
            <person name="Putra M."/>
            <person name="Sireger I.Z."/>
            <person name="Indrioko S."/>
            <person name="Kosugi Y."/>
            <person name="Izuno A."/>
            <person name="Isagi Y."/>
            <person name="Lee S.L."/>
            <person name="Shimizu K.K."/>
        </authorList>
    </citation>
    <scope>NUCLEOTIDE SEQUENCE [LARGE SCALE GENOMIC DNA]</scope>
    <source>
        <strain evidence="1">214</strain>
    </source>
</reference>
<proteinExistence type="predicted"/>
<gene>
    <name evidence="1" type="ORF">SLEP1_g11118</name>
</gene>
<dbReference type="Proteomes" id="UP001054252">
    <property type="component" value="Unassembled WGS sequence"/>
</dbReference>
<evidence type="ECO:0000313" key="1">
    <source>
        <dbReference type="EMBL" id="GKU98066.1"/>
    </source>
</evidence>
<name>A0AAV5IES7_9ROSI</name>
<sequence length="44" mass="5002">MEYCLRKCNHWPVELSMILGRECRNSGGGDPESNKVGRTFVALF</sequence>
<evidence type="ECO:0000313" key="2">
    <source>
        <dbReference type="Proteomes" id="UP001054252"/>
    </source>
</evidence>
<organism evidence="1 2">
    <name type="scientific">Rubroshorea leprosula</name>
    <dbReference type="NCBI Taxonomy" id="152421"/>
    <lineage>
        <taxon>Eukaryota</taxon>
        <taxon>Viridiplantae</taxon>
        <taxon>Streptophyta</taxon>
        <taxon>Embryophyta</taxon>
        <taxon>Tracheophyta</taxon>
        <taxon>Spermatophyta</taxon>
        <taxon>Magnoliopsida</taxon>
        <taxon>eudicotyledons</taxon>
        <taxon>Gunneridae</taxon>
        <taxon>Pentapetalae</taxon>
        <taxon>rosids</taxon>
        <taxon>malvids</taxon>
        <taxon>Malvales</taxon>
        <taxon>Dipterocarpaceae</taxon>
        <taxon>Rubroshorea</taxon>
    </lineage>
</organism>
<accession>A0AAV5IES7</accession>